<evidence type="ECO:0000313" key="2">
    <source>
        <dbReference type="EMBL" id="GBO04992.1"/>
    </source>
</evidence>
<evidence type="ECO:0000313" key="3">
    <source>
        <dbReference type="Proteomes" id="UP000499080"/>
    </source>
</evidence>
<accession>A0A4Y2TXB0</accession>
<feature type="region of interest" description="Disordered" evidence="1">
    <location>
        <begin position="61"/>
        <end position="84"/>
    </location>
</feature>
<dbReference type="EMBL" id="BGPR01031765">
    <property type="protein sequence ID" value="GBO04992.1"/>
    <property type="molecule type" value="Genomic_DNA"/>
</dbReference>
<protein>
    <submittedName>
        <fullName evidence="2">Uncharacterized protein</fullName>
    </submittedName>
</protein>
<gene>
    <name evidence="2" type="ORF">AVEN_47529_1</name>
</gene>
<dbReference type="Proteomes" id="UP000499080">
    <property type="component" value="Unassembled WGS sequence"/>
</dbReference>
<sequence length="84" mass="9766">MKMRTYRKCKQSCFLVGYSKAAKICFFCRKFRFHTKKRNLPILRFRKKILGKYARPCGLTPPARKLADSSSTDESTLDQQALQG</sequence>
<feature type="compositionally biased region" description="Polar residues" evidence="1">
    <location>
        <begin position="68"/>
        <end position="84"/>
    </location>
</feature>
<keyword evidence="3" id="KW-1185">Reference proteome</keyword>
<comment type="caution">
    <text evidence="2">The sequence shown here is derived from an EMBL/GenBank/DDBJ whole genome shotgun (WGS) entry which is preliminary data.</text>
</comment>
<name>A0A4Y2TXB0_ARAVE</name>
<reference evidence="2 3" key="1">
    <citation type="journal article" date="2019" name="Sci. Rep.">
        <title>Orb-weaving spider Araneus ventricosus genome elucidates the spidroin gene catalogue.</title>
        <authorList>
            <person name="Kono N."/>
            <person name="Nakamura H."/>
            <person name="Ohtoshi R."/>
            <person name="Moran D.A.P."/>
            <person name="Shinohara A."/>
            <person name="Yoshida Y."/>
            <person name="Fujiwara M."/>
            <person name="Mori M."/>
            <person name="Tomita M."/>
            <person name="Arakawa K."/>
        </authorList>
    </citation>
    <scope>NUCLEOTIDE SEQUENCE [LARGE SCALE GENOMIC DNA]</scope>
</reference>
<proteinExistence type="predicted"/>
<organism evidence="2 3">
    <name type="scientific">Araneus ventricosus</name>
    <name type="common">Orbweaver spider</name>
    <name type="synonym">Epeira ventricosa</name>
    <dbReference type="NCBI Taxonomy" id="182803"/>
    <lineage>
        <taxon>Eukaryota</taxon>
        <taxon>Metazoa</taxon>
        <taxon>Ecdysozoa</taxon>
        <taxon>Arthropoda</taxon>
        <taxon>Chelicerata</taxon>
        <taxon>Arachnida</taxon>
        <taxon>Araneae</taxon>
        <taxon>Araneomorphae</taxon>
        <taxon>Entelegynae</taxon>
        <taxon>Araneoidea</taxon>
        <taxon>Araneidae</taxon>
        <taxon>Araneus</taxon>
    </lineage>
</organism>
<dbReference type="AlphaFoldDB" id="A0A4Y2TXB0"/>
<evidence type="ECO:0000256" key="1">
    <source>
        <dbReference type="SAM" id="MobiDB-lite"/>
    </source>
</evidence>